<dbReference type="InterPro" id="IPR013216">
    <property type="entry name" value="Methyltransf_11"/>
</dbReference>
<dbReference type="Pfam" id="PF08241">
    <property type="entry name" value="Methyltransf_11"/>
    <property type="match status" value="1"/>
</dbReference>
<keyword evidence="12" id="KW-1185">Reference proteome</keyword>
<name>A0A5C0ZZ17_9GAMM</name>
<dbReference type="GO" id="GO:0032259">
    <property type="term" value="P:methylation"/>
    <property type="evidence" value="ECO:0007669"/>
    <property type="project" value="UniProtKB-KW"/>
</dbReference>
<dbReference type="KEGG" id="kuy:FY550_01910"/>
<evidence type="ECO:0000256" key="5">
    <source>
        <dbReference type="ARBA" id="ARBA00022603"/>
    </source>
</evidence>
<dbReference type="NCBIfam" id="TIGR02072">
    <property type="entry name" value="BioC"/>
    <property type="match status" value="1"/>
</dbReference>
<keyword evidence="5 9" id="KW-0489">Methyltransferase</keyword>
<dbReference type="CDD" id="cd02440">
    <property type="entry name" value="AdoMet_MTases"/>
    <property type="match status" value="1"/>
</dbReference>
<evidence type="ECO:0000256" key="6">
    <source>
        <dbReference type="ARBA" id="ARBA00022679"/>
    </source>
</evidence>
<dbReference type="Gene3D" id="3.40.50.150">
    <property type="entry name" value="Vaccinia Virus protein VP39"/>
    <property type="match status" value="1"/>
</dbReference>
<dbReference type="InterPro" id="IPR051052">
    <property type="entry name" value="Diverse_substrate_MTase"/>
</dbReference>
<evidence type="ECO:0000313" key="11">
    <source>
        <dbReference type="EMBL" id="QEL10009.1"/>
    </source>
</evidence>
<evidence type="ECO:0000256" key="1">
    <source>
        <dbReference type="ARBA" id="ARBA00000852"/>
    </source>
</evidence>
<dbReference type="GO" id="GO:0010340">
    <property type="term" value="F:carboxyl-O-methyltransferase activity"/>
    <property type="evidence" value="ECO:0007669"/>
    <property type="project" value="UniProtKB-UniRule"/>
</dbReference>
<dbReference type="GO" id="GO:0009102">
    <property type="term" value="P:biotin biosynthetic process"/>
    <property type="evidence" value="ECO:0007669"/>
    <property type="project" value="UniProtKB-UniRule"/>
</dbReference>
<dbReference type="InterPro" id="IPR029063">
    <property type="entry name" value="SAM-dependent_MTases_sf"/>
</dbReference>
<comment type="pathway">
    <text evidence="2 9">Cofactor biosynthesis; biotin biosynthesis.</text>
</comment>
<dbReference type="UniPathway" id="UPA00078"/>
<dbReference type="SUPFAM" id="SSF53335">
    <property type="entry name" value="S-adenosyl-L-methionine-dependent methyltransferases"/>
    <property type="match status" value="1"/>
</dbReference>
<evidence type="ECO:0000256" key="2">
    <source>
        <dbReference type="ARBA" id="ARBA00004746"/>
    </source>
</evidence>
<comment type="catalytic activity">
    <reaction evidence="1 9">
        <text>malonyl-[ACP] + S-adenosyl-L-methionine = malonyl-[ACP] methyl ester + S-adenosyl-L-homocysteine</text>
        <dbReference type="Rhea" id="RHEA:17105"/>
        <dbReference type="Rhea" id="RHEA-COMP:9623"/>
        <dbReference type="Rhea" id="RHEA-COMP:9954"/>
        <dbReference type="ChEBI" id="CHEBI:57856"/>
        <dbReference type="ChEBI" id="CHEBI:59789"/>
        <dbReference type="ChEBI" id="CHEBI:78449"/>
        <dbReference type="ChEBI" id="CHEBI:78845"/>
        <dbReference type="EC" id="2.1.1.197"/>
    </reaction>
</comment>
<dbReference type="GO" id="GO:0008757">
    <property type="term" value="F:S-adenosylmethionine-dependent methyltransferase activity"/>
    <property type="evidence" value="ECO:0007669"/>
    <property type="project" value="InterPro"/>
</dbReference>
<keyword evidence="8 9" id="KW-0093">Biotin biosynthesis</keyword>
<evidence type="ECO:0000256" key="4">
    <source>
        <dbReference type="ARBA" id="ARBA00012327"/>
    </source>
</evidence>
<evidence type="ECO:0000256" key="3">
    <source>
        <dbReference type="ARBA" id="ARBA00008361"/>
    </source>
</evidence>
<dbReference type="EC" id="2.1.1.197" evidence="4 9"/>
<dbReference type="RefSeq" id="WP_084388268.1">
    <property type="nucleotide sequence ID" value="NZ_CP043420.1"/>
</dbReference>
<dbReference type="AlphaFoldDB" id="A0A5C0ZZ17"/>
<keyword evidence="7 9" id="KW-0949">S-adenosyl-L-methionine</keyword>
<dbReference type="Proteomes" id="UP000322553">
    <property type="component" value="Chromosome"/>
</dbReference>
<evidence type="ECO:0000259" key="10">
    <source>
        <dbReference type="Pfam" id="PF08241"/>
    </source>
</evidence>
<dbReference type="PANTHER" id="PTHR44942:SF4">
    <property type="entry name" value="METHYLTRANSFERASE TYPE 11 DOMAIN-CONTAINING PROTEIN"/>
    <property type="match status" value="1"/>
</dbReference>
<dbReference type="OrthoDB" id="9760689at2"/>
<dbReference type="EMBL" id="CP043420">
    <property type="protein sequence ID" value="QEL10009.1"/>
    <property type="molecule type" value="Genomic_DNA"/>
</dbReference>
<comment type="function">
    <text evidence="9">Converts the free carboxyl group of a malonyl-thioester to its methyl ester by transfer of a methyl group from S-adenosyl-L-methionine (SAM). It allows to synthesize pimeloyl-ACP via the fatty acid synthetic pathway.</text>
</comment>
<dbReference type="PANTHER" id="PTHR44942">
    <property type="entry name" value="METHYLTRANSF_11 DOMAIN-CONTAINING PROTEIN"/>
    <property type="match status" value="1"/>
</dbReference>
<gene>
    <name evidence="9 11" type="primary">bioC</name>
    <name evidence="11" type="ORF">FY550_01910</name>
</gene>
<reference evidence="11 12" key="1">
    <citation type="submission" date="2019-08" db="EMBL/GenBank/DDBJ databases">
        <title>Complete genome sequence of Kushneria sp. YCWA18, a halophilic phosphate-solubilizing bacterium isolated from Daqiao saltern in China.</title>
        <authorList>
            <person name="Du G.-X."/>
            <person name="Qu L.-Y."/>
        </authorList>
    </citation>
    <scope>NUCLEOTIDE SEQUENCE [LARGE SCALE GENOMIC DNA]</scope>
    <source>
        <strain evidence="11 12">YCWA18</strain>
    </source>
</reference>
<keyword evidence="6 9" id="KW-0808">Transferase</keyword>
<comment type="similarity">
    <text evidence="3 9">Belongs to the methyltransferase superfamily.</text>
</comment>
<sequence length="282" mass="30047">MISNAEPETTGAAHQQVSARFSQAAGQYDEAAALQREVADRLLAHIDDGRVPATIVDVGCGTGYVTARLQQRFPGAALIGVDPAPGMLSVARNRHAALPIDWRAGAAEALPLPARSTDLLISSLALQWCVSLAPFLAEAERVLRPGGRLCFTTLCEGSLFELKRAWRALDSAPHVNAFVPPDRLHGDLQASSMRCQGVTLSDHQTFHPNLAELMRALKAVGANTVAGRGASGLTGRQRFARLERAIEAFRTDAGLPTTYRVAQVMMQKPDGVPAESGGEPNP</sequence>
<evidence type="ECO:0000256" key="8">
    <source>
        <dbReference type="ARBA" id="ARBA00022756"/>
    </source>
</evidence>
<feature type="domain" description="Methyltransferase type 11" evidence="10">
    <location>
        <begin position="56"/>
        <end position="151"/>
    </location>
</feature>
<dbReference type="GO" id="GO:0102130">
    <property type="term" value="F:malonyl-CoA methyltransferase activity"/>
    <property type="evidence" value="ECO:0007669"/>
    <property type="project" value="UniProtKB-EC"/>
</dbReference>
<dbReference type="InterPro" id="IPR011814">
    <property type="entry name" value="BioC"/>
</dbReference>
<evidence type="ECO:0000256" key="9">
    <source>
        <dbReference type="HAMAP-Rule" id="MF_00835"/>
    </source>
</evidence>
<evidence type="ECO:0000313" key="12">
    <source>
        <dbReference type="Proteomes" id="UP000322553"/>
    </source>
</evidence>
<evidence type="ECO:0000256" key="7">
    <source>
        <dbReference type="ARBA" id="ARBA00022691"/>
    </source>
</evidence>
<protein>
    <recommendedName>
        <fullName evidence="4 9">Malonyl-[acyl-carrier protein] O-methyltransferase</fullName>
        <shortName evidence="9">Malonyl-ACP O-methyltransferase</shortName>
        <ecNumber evidence="4 9">2.1.1.197</ecNumber>
    </recommendedName>
    <alternativeName>
        <fullName evidence="9">Biotin synthesis protein BioC</fullName>
    </alternativeName>
</protein>
<dbReference type="HAMAP" id="MF_00835">
    <property type="entry name" value="BioC"/>
    <property type="match status" value="1"/>
</dbReference>
<organism evidence="11 12">
    <name type="scientific">Kushneria phosphatilytica</name>
    <dbReference type="NCBI Taxonomy" id="657387"/>
    <lineage>
        <taxon>Bacteria</taxon>
        <taxon>Pseudomonadati</taxon>
        <taxon>Pseudomonadota</taxon>
        <taxon>Gammaproteobacteria</taxon>
        <taxon>Oceanospirillales</taxon>
        <taxon>Halomonadaceae</taxon>
        <taxon>Kushneria</taxon>
    </lineage>
</organism>
<proteinExistence type="inferred from homology"/>
<accession>A0A5C0ZZ17</accession>